<reference evidence="2" key="1">
    <citation type="submission" date="2021-09" db="EMBL/GenBank/DDBJ databases">
        <title>Complete genome sequence and metabolic characterization of Streptomyces tanashiensis DSM 731 the producer of antibacterial Kalafungin and diverse secondary metabolites.</title>
        <authorList>
            <person name="Abbasi M.N."/>
            <person name="Anwar M.N."/>
            <person name="Alam K."/>
            <person name="Shoaib M."/>
            <person name="Lin Z."/>
            <person name="Hayat M."/>
            <person name="Ali M.I."/>
            <person name="Malik H.M.T."/>
            <person name="Ahmed I."/>
            <person name="Li A."/>
            <person name="Hailong Wang H."/>
            <person name="Zhang Y."/>
        </authorList>
    </citation>
    <scope>NUCLEOTIDE SEQUENCE</scope>
    <source>
        <strain evidence="2">Kala</strain>
    </source>
</reference>
<keyword evidence="3" id="KW-1185">Reference proteome</keyword>
<evidence type="ECO:0000313" key="2">
    <source>
        <dbReference type="EMBL" id="UZX19772.1"/>
    </source>
</evidence>
<feature type="transmembrane region" description="Helical" evidence="1">
    <location>
        <begin position="21"/>
        <end position="39"/>
    </location>
</feature>
<evidence type="ECO:0000313" key="3">
    <source>
        <dbReference type="Proteomes" id="UP001164506"/>
    </source>
</evidence>
<sequence length="228" mass="24294">MTGRTPEPAESPGQNEIPGEARWPMAAAVVAAMVLTVLLPDDLRLAPRWIIPAVEGLLLLALIAGDPGRIDRRTAALRSLSIALVGVLALSAVWSTVQLVDDILHAGKETSSATSLLQTGGTVWACTVLAFSLLYFELDSGGPATRAHRMPSTPALAFPQHLEPRLSSADWRPRYIDYLYLALTNATAFSPTDVMPLAPWAKITMGIQSLVSLLILGLVVARAVNVLA</sequence>
<gene>
    <name evidence="2" type="ORF">LDH80_03050</name>
</gene>
<dbReference type="GeneID" id="95598386"/>
<feature type="transmembrane region" description="Helical" evidence="1">
    <location>
        <begin position="75"/>
        <end position="95"/>
    </location>
</feature>
<organism evidence="2 3">
    <name type="scientific">Streptomyces tanashiensis</name>
    <dbReference type="NCBI Taxonomy" id="67367"/>
    <lineage>
        <taxon>Bacteria</taxon>
        <taxon>Bacillati</taxon>
        <taxon>Actinomycetota</taxon>
        <taxon>Actinomycetes</taxon>
        <taxon>Kitasatosporales</taxon>
        <taxon>Streptomycetaceae</taxon>
        <taxon>Streptomyces</taxon>
    </lineage>
</organism>
<dbReference type="Gene3D" id="1.10.287.70">
    <property type="match status" value="1"/>
</dbReference>
<feature type="transmembrane region" description="Helical" evidence="1">
    <location>
        <begin position="115"/>
        <end position="136"/>
    </location>
</feature>
<name>A0ABY6QQ85_9ACTN</name>
<evidence type="ECO:0000256" key="1">
    <source>
        <dbReference type="SAM" id="Phobius"/>
    </source>
</evidence>
<keyword evidence="1" id="KW-0812">Transmembrane</keyword>
<feature type="transmembrane region" description="Helical" evidence="1">
    <location>
        <begin position="203"/>
        <end position="224"/>
    </location>
</feature>
<keyword evidence="1" id="KW-1133">Transmembrane helix</keyword>
<dbReference type="RefSeq" id="WP_190105562.1">
    <property type="nucleotide sequence ID" value="NZ_BMUH01000012.1"/>
</dbReference>
<dbReference type="Proteomes" id="UP001164506">
    <property type="component" value="Chromosome"/>
</dbReference>
<proteinExistence type="predicted"/>
<feature type="transmembrane region" description="Helical" evidence="1">
    <location>
        <begin position="45"/>
        <end position="63"/>
    </location>
</feature>
<protein>
    <submittedName>
        <fullName evidence="2">DUF1345 domain-containing protein</fullName>
    </submittedName>
</protein>
<dbReference type="EMBL" id="CP084204">
    <property type="protein sequence ID" value="UZX19772.1"/>
    <property type="molecule type" value="Genomic_DNA"/>
</dbReference>
<accession>A0ABY6QQ85</accession>
<feature type="transmembrane region" description="Helical" evidence="1">
    <location>
        <begin position="175"/>
        <end position="191"/>
    </location>
</feature>
<keyword evidence="1" id="KW-0472">Membrane</keyword>